<evidence type="ECO:0000259" key="2">
    <source>
        <dbReference type="PROSITE" id="PS51277"/>
    </source>
</evidence>
<sequence length="307" mass="32573">MHPFAFLLIMVAAGAAVVHGGDPAANTPAVQFWEQALPGTPMPQAIADLVQEGIDHSPLVEHYSAALPSISACILTNTICDARTVADTGLFFHQSQLRPSSVMTVSFPAQSEPAILPRDIADMVPFANFHDVLATFDIPAGSAEASQVRDTLSRCEAPPLAGEVKTCTTSLEATVSSAVDMLGTNRAVWAATSAIPRGGLPRQPYVVKGVTKVEGGRYVSCHKVPFPYAVFQCHMTKLGYVAHVVSLSALHGGQEAAMLAYCHLDTSDWNPAHPAFEVLNTHPGGTPVCHFMPYANLVFVKTTKDGA</sequence>
<protein>
    <recommendedName>
        <fullName evidence="2">BURP domain-containing protein</fullName>
    </recommendedName>
</protein>
<gene>
    <name evidence="4" type="ORF">URODEC1_LOCUS11595</name>
    <name evidence="3" type="ORF">URODEC1_LOCUS7532</name>
</gene>
<reference evidence="4 5" key="1">
    <citation type="submission" date="2024-10" db="EMBL/GenBank/DDBJ databases">
        <authorList>
            <person name="Ryan C."/>
        </authorList>
    </citation>
    <scope>NUCLEOTIDE SEQUENCE [LARGE SCALE GENOMIC DNA]</scope>
</reference>
<dbReference type="InterPro" id="IPR044816">
    <property type="entry name" value="BURP"/>
</dbReference>
<dbReference type="PROSITE" id="PS51277">
    <property type="entry name" value="BURP"/>
    <property type="match status" value="1"/>
</dbReference>
<dbReference type="AlphaFoldDB" id="A0ABC8W9K0"/>
<keyword evidence="1" id="KW-0732">Signal</keyword>
<name>A0ABC8W9K0_9POAL</name>
<feature type="signal peptide" evidence="1">
    <location>
        <begin position="1"/>
        <end position="20"/>
    </location>
</feature>
<evidence type="ECO:0000313" key="5">
    <source>
        <dbReference type="Proteomes" id="UP001497457"/>
    </source>
</evidence>
<dbReference type="PANTHER" id="PTHR31236:SF24">
    <property type="entry name" value="BURP DOMAIN PROTEIN RD22"/>
    <property type="match status" value="1"/>
</dbReference>
<dbReference type="Proteomes" id="UP001497457">
    <property type="component" value="Chromosome 11b"/>
</dbReference>
<accession>A0ABC8W9K0</accession>
<evidence type="ECO:0000256" key="1">
    <source>
        <dbReference type="SAM" id="SignalP"/>
    </source>
</evidence>
<keyword evidence="5" id="KW-1185">Reference proteome</keyword>
<evidence type="ECO:0000313" key="3">
    <source>
        <dbReference type="EMBL" id="CAL4897998.1"/>
    </source>
</evidence>
<feature type="domain" description="BURP" evidence="2">
    <location>
        <begin position="91"/>
        <end position="302"/>
    </location>
</feature>
<dbReference type="EMBL" id="OZ075121">
    <property type="protein sequence ID" value="CAL4897998.1"/>
    <property type="molecule type" value="Genomic_DNA"/>
</dbReference>
<dbReference type="Pfam" id="PF03181">
    <property type="entry name" value="BURP"/>
    <property type="match status" value="1"/>
</dbReference>
<evidence type="ECO:0000313" key="4">
    <source>
        <dbReference type="EMBL" id="CAL4905320.1"/>
    </source>
</evidence>
<proteinExistence type="predicted"/>
<dbReference type="PANTHER" id="PTHR31236">
    <property type="entry name" value="BURP DOMAIN PROTEIN USPL1-LIKE"/>
    <property type="match status" value="1"/>
</dbReference>
<feature type="chain" id="PRO_5044721147" description="BURP domain-containing protein" evidence="1">
    <location>
        <begin position="21"/>
        <end position="307"/>
    </location>
</feature>
<dbReference type="InterPro" id="IPR004873">
    <property type="entry name" value="BURP_dom"/>
</dbReference>
<dbReference type="EMBL" id="OZ075122">
    <property type="protein sequence ID" value="CAL4905320.1"/>
    <property type="molecule type" value="Genomic_DNA"/>
</dbReference>
<dbReference type="Proteomes" id="UP001497457">
    <property type="component" value="Chromosome 12b"/>
</dbReference>
<organism evidence="4 5">
    <name type="scientific">Urochloa decumbens</name>
    <dbReference type="NCBI Taxonomy" id="240449"/>
    <lineage>
        <taxon>Eukaryota</taxon>
        <taxon>Viridiplantae</taxon>
        <taxon>Streptophyta</taxon>
        <taxon>Embryophyta</taxon>
        <taxon>Tracheophyta</taxon>
        <taxon>Spermatophyta</taxon>
        <taxon>Magnoliopsida</taxon>
        <taxon>Liliopsida</taxon>
        <taxon>Poales</taxon>
        <taxon>Poaceae</taxon>
        <taxon>PACMAD clade</taxon>
        <taxon>Panicoideae</taxon>
        <taxon>Panicodae</taxon>
        <taxon>Paniceae</taxon>
        <taxon>Melinidinae</taxon>
        <taxon>Urochloa</taxon>
    </lineage>
</organism>
<dbReference type="SMART" id="SM01045">
    <property type="entry name" value="BURP"/>
    <property type="match status" value="1"/>
</dbReference>